<dbReference type="EMBL" id="VIRV01000005">
    <property type="protein sequence ID" value="MBY0758460.1"/>
    <property type="molecule type" value="Genomic_DNA"/>
</dbReference>
<dbReference type="Gene3D" id="3.30.2320.30">
    <property type="entry name" value="ATP synthase, E subunit, C-terminal"/>
    <property type="match status" value="1"/>
</dbReference>
<evidence type="ECO:0000256" key="3">
    <source>
        <dbReference type="ARBA" id="ARBA00023065"/>
    </source>
</evidence>
<protein>
    <recommendedName>
        <fullName evidence="7">V/A-type H+-transporting ATPase subunit E</fullName>
    </recommendedName>
</protein>
<reference evidence="5 6" key="1">
    <citation type="journal article" date="2020" name="New Microbes New Infect">
        <title>Sellimonas caecigallum sp. nov., description and genome sequence of a new member of the Sellimonas genus isolated from the cecum of feral chicken.</title>
        <authorList>
            <person name="Wongkuna S."/>
            <person name="Ghimire S."/>
            <person name="Antony L."/>
            <person name="Chankhamhaengdecha S."/>
            <person name="Janvilisri T."/>
            <person name="Scaria J."/>
        </authorList>
    </citation>
    <scope>NUCLEOTIDE SEQUENCE [LARGE SCALE GENOMIC DNA]</scope>
    <source>
        <strain evidence="5 6">SW451</strain>
    </source>
</reference>
<evidence type="ECO:0000256" key="4">
    <source>
        <dbReference type="SAM" id="Coils"/>
    </source>
</evidence>
<keyword evidence="4" id="KW-0175">Coiled coil</keyword>
<gene>
    <name evidence="5" type="ORF">FLB61_05055</name>
</gene>
<evidence type="ECO:0008006" key="7">
    <source>
        <dbReference type="Google" id="ProtNLM"/>
    </source>
</evidence>
<organism evidence="5 6">
    <name type="scientific">Sellimonas caecigallum</name>
    <dbReference type="NCBI Taxonomy" id="2592333"/>
    <lineage>
        <taxon>Bacteria</taxon>
        <taxon>Bacillati</taxon>
        <taxon>Bacillota</taxon>
        <taxon>Clostridia</taxon>
        <taxon>Lachnospirales</taxon>
        <taxon>Lachnospiraceae</taxon>
        <taxon>Sellimonas</taxon>
    </lineage>
</organism>
<dbReference type="InterPro" id="IPR002842">
    <property type="entry name" value="ATPase_V1_Esu"/>
</dbReference>
<keyword evidence="6" id="KW-1185">Reference proteome</keyword>
<dbReference type="Pfam" id="PF01991">
    <property type="entry name" value="vATP-synt_E"/>
    <property type="match status" value="1"/>
</dbReference>
<evidence type="ECO:0000256" key="1">
    <source>
        <dbReference type="ARBA" id="ARBA00005901"/>
    </source>
</evidence>
<evidence type="ECO:0000313" key="6">
    <source>
        <dbReference type="Proteomes" id="UP000779049"/>
    </source>
</evidence>
<keyword evidence="2" id="KW-0813">Transport</keyword>
<accession>A0ABS7L627</accession>
<name>A0ABS7L627_9FIRM</name>
<evidence type="ECO:0000313" key="5">
    <source>
        <dbReference type="EMBL" id="MBY0758460.1"/>
    </source>
</evidence>
<dbReference type="SUPFAM" id="SSF160527">
    <property type="entry name" value="V-type ATPase subunit E-like"/>
    <property type="match status" value="1"/>
</dbReference>
<sequence>MTLEEKIEQLRVTSMEEARAEGNDIINSYRTALEKVLQDHKVEAIRQMETRIKAETTNAKQQKNQAMAKAQLNLKRKEGRVQQELKDKIFREVMKMAEEYMKTESYKEFLLRCIRKSVEFAGREELTLYINPSDVEMKEELEVKSGTFLTVSQEDFIGGIRAVIRGRNILIDHSFRTALRNEYDQFIFSGGDDIE</sequence>
<comment type="similarity">
    <text evidence="1">Belongs to the V-ATPase E subunit family.</text>
</comment>
<evidence type="ECO:0000256" key="2">
    <source>
        <dbReference type="ARBA" id="ARBA00022448"/>
    </source>
</evidence>
<dbReference type="Proteomes" id="UP000779049">
    <property type="component" value="Unassembled WGS sequence"/>
</dbReference>
<proteinExistence type="inferred from homology"/>
<feature type="coiled-coil region" evidence="4">
    <location>
        <begin position="45"/>
        <end position="87"/>
    </location>
</feature>
<dbReference type="InterPro" id="IPR038495">
    <property type="entry name" value="ATPase_E_C"/>
</dbReference>
<keyword evidence="3" id="KW-0406">Ion transport</keyword>
<comment type="caution">
    <text evidence="5">The sequence shown here is derived from an EMBL/GenBank/DDBJ whole genome shotgun (WGS) entry which is preliminary data.</text>
</comment>
<dbReference type="RefSeq" id="WP_087200641.1">
    <property type="nucleotide sequence ID" value="NZ_CP173660.1"/>
</dbReference>